<organism evidence="3 4">
    <name type="scientific">Arcticibacter tournemirensis</name>
    <dbReference type="NCBI Taxonomy" id="699437"/>
    <lineage>
        <taxon>Bacteria</taxon>
        <taxon>Pseudomonadati</taxon>
        <taxon>Bacteroidota</taxon>
        <taxon>Sphingobacteriia</taxon>
        <taxon>Sphingobacteriales</taxon>
        <taxon>Sphingobacteriaceae</taxon>
        <taxon>Arcticibacter</taxon>
    </lineage>
</organism>
<evidence type="ECO:0000313" key="5">
    <source>
        <dbReference type="Proteomes" id="UP000322918"/>
    </source>
</evidence>
<evidence type="ECO:0000313" key="3">
    <source>
        <dbReference type="EMBL" id="RXF70014.1"/>
    </source>
</evidence>
<dbReference type="Proteomes" id="UP000290848">
    <property type="component" value="Unassembled WGS sequence"/>
</dbReference>
<name>A0A4Q0MA28_9SPHI</name>
<evidence type="ECO:0000313" key="2">
    <source>
        <dbReference type="EMBL" id="KAA8485316.1"/>
    </source>
</evidence>
<evidence type="ECO:0000259" key="1">
    <source>
        <dbReference type="Pfam" id="PF12867"/>
    </source>
</evidence>
<accession>A0A4Q0MA28</accession>
<reference evidence="2 5" key="2">
    <citation type="submission" date="2019-09" db="EMBL/GenBank/DDBJ databases">
        <title>Pararcticibacter amylolyticus gen. nov., sp. nov., isolated from a rottenly hemp rope, and reclassification of Pedobacter tournemirensis as Pararcticibacter tournemirensis comb. nov.</title>
        <authorList>
            <person name="Cai Y."/>
        </authorList>
    </citation>
    <scope>NUCLEOTIDE SEQUENCE [LARGE SCALE GENOMIC DNA]</scope>
    <source>
        <strain evidence="2 5">TF5-37.2-LB10</strain>
    </source>
</reference>
<keyword evidence="5" id="KW-1185">Reference proteome</keyword>
<dbReference type="InterPro" id="IPR024775">
    <property type="entry name" value="DinB-like"/>
</dbReference>
<dbReference type="AlphaFoldDB" id="A0A4Q0MA28"/>
<dbReference type="RefSeq" id="WP_128769087.1">
    <property type="nucleotide sequence ID" value="NZ_RXOC01000005.1"/>
</dbReference>
<dbReference type="SUPFAM" id="SSF109854">
    <property type="entry name" value="DinB/YfiT-like putative metalloenzymes"/>
    <property type="match status" value="1"/>
</dbReference>
<sequence length="153" mass="17400">MQKSLEIIKKTRLHLLELAGSLDIEQLNKVPEGFNNNIIWNLGHLVAAQQGVCYNRAGAGLTVDESFFQDYKPGSRPERFIDQAAAEEIKRLLFSTLDQFELDYKAGIFSNYTPWVTRYGVNISDIDTAINFLPFHEGLHLGYVLAQKRVILK</sequence>
<gene>
    <name evidence="3" type="ORF">EKH83_08985</name>
    <name evidence="2" type="ORF">F1649_04140</name>
</gene>
<evidence type="ECO:0000313" key="4">
    <source>
        <dbReference type="Proteomes" id="UP000290848"/>
    </source>
</evidence>
<feature type="domain" description="DinB-like" evidence="1">
    <location>
        <begin position="9"/>
        <end position="143"/>
    </location>
</feature>
<dbReference type="InterPro" id="IPR034660">
    <property type="entry name" value="DinB/YfiT-like"/>
</dbReference>
<reference evidence="3 4" key="1">
    <citation type="submission" date="2018-12" db="EMBL/GenBank/DDBJ databases">
        <title>The Draft Genome Sequence of the Soil Bacterium Pedobacter tournemirensis R1.</title>
        <authorList>
            <person name="He J."/>
        </authorList>
    </citation>
    <scope>NUCLEOTIDE SEQUENCE [LARGE SCALE GENOMIC DNA]</scope>
    <source>
        <strain evidence="3 4">R1</strain>
    </source>
</reference>
<proteinExistence type="predicted"/>
<protein>
    <submittedName>
        <fullName evidence="3">DinB family protein</fullName>
    </submittedName>
</protein>
<comment type="caution">
    <text evidence="3">The sequence shown here is derived from an EMBL/GenBank/DDBJ whole genome shotgun (WGS) entry which is preliminary data.</text>
</comment>
<dbReference type="OrthoDB" id="4295522at2"/>
<dbReference type="Proteomes" id="UP000322918">
    <property type="component" value="Unassembled WGS sequence"/>
</dbReference>
<dbReference type="Pfam" id="PF12867">
    <property type="entry name" value="DinB_2"/>
    <property type="match status" value="1"/>
</dbReference>
<dbReference type="EMBL" id="RXOC01000005">
    <property type="protein sequence ID" value="RXF70014.1"/>
    <property type="molecule type" value="Genomic_DNA"/>
</dbReference>
<dbReference type="EMBL" id="VWNE01000005">
    <property type="protein sequence ID" value="KAA8485316.1"/>
    <property type="molecule type" value="Genomic_DNA"/>
</dbReference>